<gene>
    <name evidence="6" type="ORF">DYE49_11210</name>
    <name evidence="5" type="ORF">HNP77_001485</name>
</gene>
<protein>
    <submittedName>
        <fullName evidence="5 6">GntR family transcriptional regulator</fullName>
    </submittedName>
</protein>
<dbReference type="PANTHER" id="PTHR43537:SF5">
    <property type="entry name" value="UXU OPERON TRANSCRIPTIONAL REGULATOR"/>
    <property type="match status" value="1"/>
</dbReference>
<dbReference type="GO" id="GO:0003677">
    <property type="term" value="F:DNA binding"/>
    <property type="evidence" value="ECO:0007669"/>
    <property type="project" value="UniProtKB-KW"/>
</dbReference>
<dbReference type="Gene3D" id="1.10.10.10">
    <property type="entry name" value="Winged helix-like DNA-binding domain superfamily/Winged helix DNA-binding domain"/>
    <property type="match status" value="1"/>
</dbReference>
<dbReference type="SUPFAM" id="SSF46785">
    <property type="entry name" value="Winged helix' DNA-binding domain"/>
    <property type="match status" value="1"/>
</dbReference>
<evidence type="ECO:0000259" key="4">
    <source>
        <dbReference type="PROSITE" id="PS50949"/>
    </source>
</evidence>
<dbReference type="RefSeq" id="WP_184652544.1">
    <property type="nucleotide sequence ID" value="NZ_JACHFR010000002.1"/>
</dbReference>
<evidence type="ECO:0000256" key="3">
    <source>
        <dbReference type="ARBA" id="ARBA00023163"/>
    </source>
</evidence>
<dbReference type="Proteomes" id="UP000578697">
    <property type="component" value="Unassembled WGS sequence"/>
</dbReference>
<keyword evidence="1" id="KW-0805">Transcription regulation</keyword>
<keyword evidence="2 5" id="KW-0238">DNA-binding</keyword>
<dbReference type="InterPro" id="IPR008920">
    <property type="entry name" value="TF_FadR/GntR_C"/>
</dbReference>
<dbReference type="InterPro" id="IPR036388">
    <property type="entry name" value="WH-like_DNA-bd_sf"/>
</dbReference>
<dbReference type="SUPFAM" id="SSF48008">
    <property type="entry name" value="GntR ligand-binding domain-like"/>
    <property type="match status" value="1"/>
</dbReference>
<dbReference type="SMART" id="SM00345">
    <property type="entry name" value="HTH_GNTR"/>
    <property type="match status" value="1"/>
</dbReference>
<dbReference type="Pfam" id="PF00392">
    <property type="entry name" value="GntR"/>
    <property type="match status" value="1"/>
</dbReference>
<evidence type="ECO:0000313" key="8">
    <source>
        <dbReference type="Proteomes" id="UP000593591"/>
    </source>
</evidence>
<dbReference type="Proteomes" id="UP000593591">
    <property type="component" value="Chromosome"/>
</dbReference>
<dbReference type="EMBL" id="JACHFR010000002">
    <property type="protein sequence ID" value="MBB5219116.1"/>
    <property type="molecule type" value="Genomic_DNA"/>
</dbReference>
<reference evidence="6 8" key="1">
    <citation type="submission" date="2018-08" db="EMBL/GenBank/DDBJ databases">
        <title>The first complete genome of Treponema rectale (CHPAT), a commensal spirochete of the bovine rectum.</title>
        <authorList>
            <person name="Staton G.J."/>
            <person name="Clegg S.R."/>
            <person name="Carter S.D."/>
            <person name="Radford A.D."/>
            <person name="Darby A."/>
            <person name="Hall N."/>
            <person name="Birtles R.J."/>
            <person name="Evans N.J."/>
        </authorList>
    </citation>
    <scope>NUCLEOTIDE SEQUENCE [LARGE SCALE GENOMIC DNA]</scope>
    <source>
        <strain evidence="6 8">CHPA</strain>
    </source>
</reference>
<dbReference type="PROSITE" id="PS50949">
    <property type="entry name" value="HTH_GNTR"/>
    <property type="match status" value="1"/>
</dbReference>
<dbReference type="InterPro" id="IPR036390">
    <property type="entry name" value="WH_DNA-bd_sf"/>
</dbReference>
<evidence type="ECO:0000256" key="2">
    <source>
        <dbReference type="ARBA" id="ARBA00023125"/>
    </source>
</evidence>
<accession>A0A840SGT5</accession>
<dbReference type="CDD" id="cd07377">
    <property type="entry name" value="WHTH_GntR"/>
    <property type="match status" value="1"/>
</dbReference>
<dbReference type="PANTHER" id="PTHR43537">
    <property type="entry name" value="TRANSCRIPTIONAL REGULATOR, GNTR FAMILY"/>
    <property type="match status" value="1"/>
</dbReference>
<proteinExistence type="predicted"/>
<dbReference type="AlphaFoldDB" id="A0A840SGT5"/>
<reference evidence="5 7" key="2">
    <citation type="submission" date="2020-08" db="EMBL/GenBank/DDBJ databases">
        <title>Genomic Encyclopedia of Type Strains, Phase IV (KMG-IV): sequencing the most valuable type-strain genomes for metagenomic binning, comparative biology and taxonomic classification.</title>
        <authorList>
            <person name="Goeker M."/>
        </authorList>
    </citation>
    <scope>NUCLEOTIDE SEQUENCE [LARGE SCALE GENOMIC DNA]</scope>
    <source>
        <strain evidence="5 7">DSM 103679</strain>
    </source>
</reference>
<feature type="domain" description="HTH gntR-type" evidence="4">
    <location>
        <begin position="5"/>
        <end position="72"/>
    </location>
</feature>
<evidence type="ECO:0000313" key="6">
    <source>
        <dbReference type="EMBL" id="QOS40982.1"/>
    </source>
</evidence>
<keyword evidence="3" id="KW-0804">Transcription</keyword>
<dbReference type="Pfam" id="PF07729">
    <property type="entry name" value="FCD"/>
    <property type="match status" value="1"/>
</dbReference>
<dbReference type="InterPro" id="IPR011711">
    <property type="entry name" value="GntR_C"/>
</dbReference>
<evidence type="ECO:0000313" key="5">
    <source>
        <dbReference type="EMBL" id="MBB5219116.1"/>
    </source>
</evidence>
<dbReference type="KEGG" id="trc:DYE49_11210"/>
<sequence>MNSSQDAGTIIFETLKNELLDLTIKPGQEISENEICQRFNVTRPPVRTALRRLSDMGLVEIKPYYGTHASLLNMDKVYQIIHMRTVLEANIICEFINSNPSAFIIEELEHNIRLQEILTAEKEIDSTQFFNLDNQLHLIWYRERNCEHIWNMIQEQKIEYTRFRMLDYKNTMSYTSMVSGHKNLVEAIKQHDTDSIPKLIGRHLHDGIRRTNEDVLKECAHFFIPPLQKEFWNSYTQQYYN</sequence>
<keyword evidence="7" id="KW-1185">Reference proteome</keyword>
<evidence type="ECO:0000313" key="7">
    <source>
        <dbReference type="Proteomes" id="UP000578697"/>
    </source>
</evidence>
<dbReference type="EMBL" id="CP031517">
    <property type="protein sequence ID" value="QOS40982.1"/>
    <property type="molecule type" value="Genomic_DNA"/>
</dbReference>
<dbReference type="Gene3D" id="1.20.120.530">
    <property type="entry name" value="GntR ligand-binding domain-like"/>
    <property type="match status" value="1"/>
</dbReference>
<organism evidence="5 7">
    <name type="scientific">Treponema rectale</name>
    <dbReference type="NCBI Taxonomy" id="744512"/>
    <lineage>
        <taxon>Bacteria</taxon>
        <taxon>Pseudomonadati</taxon>
        <taxon>Spirochaetota</taxon>
        <taxon>Spirochaetia</taxon>
        <taxon>Spirochaetales</taxon>
        <taxon>Treponemataceae</taxon>
        <taxon>Treponema</taxon>
    </lineage>
</organism>
<evidence type="ECO:0000256" key="1">
    <source>
        <dbReference type="ARBA" id="ARBA00023015"/>
    </source>
</evidence>
<name>A0A840SGT5_9SPIR</name>
<dbReference type="GO" id="GO:0003700">
    <property type="term" value="F:DNA-binding transcription factor activity"/>
    <property type="evidence" value="ECO:0007669"/>
    <property type="project" value="InterPro"/>
</dbReference>
<dbReference type="InterPro" id="IPR000524">
    <property type="entry name" value="Tscrpt_reg_HTH_GntR"/>
</dbReference>